<dbReference type="RefSeq" id="WP_071089101.1">
    <property type="nucleotide sequence ID" value="NZ_MBLM01000152.1"/>
</dbReference>
<dbReference type="Proteomes" id="UP000179627">
    <property type="component" value="Unassembled WGS sequence"/>
</dbReference>
<sequence>MSDTSGGLRLAAEIGTGTSGALVVFALILASVALFVFLSRSLRRMRANVASGEFGSGPADRPAAPGGPAPESSSAGDGSGSGAGAGETGAAPSGDRAATAATTSAGAAGTGTLPRQREGKGTGEDVGSDPA</sequence>
<comment type="caution">
    <text evidence="3">The sequence shown here is derived from an EMBL/GenBank/DDBJ whole genome shotgun (WGS) entry which is preliminary data.</text>
</comment>
<dbReference type="EMBL" id="MBLM01000152">
    <property type="protein sequence ID" value="OHV30527.1"/>
    <property type="molecule type" value="Genomic_DNA"/>
</dbReference>
<evidence type="ECO:0000256" key="2">
    <source>
        <dbReference type="SAM" id="Phobius"/>
    </source>
</evidence>
<accession>A0A1S1QA84</accession>
<evidence type="ECO:0000313" key="3">
    <source>
        <dbReference type="EMBL" id="OHV30527.1"/>
    </source>
</evidence>
<organism evidence="3 4">
    <name type="scientific">Parafrankia colletiae</name>
    <dbReference type="NCBI Taxonomy" id="573497"/>
    <lineage>
        <taxon>Bacteria</taxon>
        <taxon>Bacillati</taxon>
        <taxon>Actinomycetota</taxon>
        <taxon>Actinomycetes</taxon>
        <taxon>Frankiales</taxon>
        <taxon>Frankiaceae</taxon>
        <taxon>Parafrankia</taxon>
    </lineage>
</organism>
<keyword evidence="2" id="KW-0472">Membrane</keyword>
<feature type="compositionally biased region" description="Low complexity" evidence="1">
    <location>
        <begin position="88"/>
        <end position="112"/>
    </location>
</feature>
<protein>
    <submittedName>
        <fullName evidence="3">Uncharacterized protein</fullName>
    </submittedName>
</protein>
<name>A0A1S1QA84_9ACTN</name>
<reference evidence="4" key="1">
    <citation type="submission" date="2016-07" db="EMBL/GenBank/DDBJ databases">
        <title>Sequence Frankia sp. strain CcI1.17.</title>
        <authorList>
            <person name="Ghodhbane-Gtari F."/>
            <person name="Swanson E."/>
            <person name="Gueddou A."/>
            <person name="Morris K."/>
            <person name="Hezbri K."/>
            <person name="Ktari A."/>
            <person name="Nouioui I."/>
            <person name="Abebe-Akele F."/>
            <person name="Simpson S."/>
            <person name="Thomas K."/>
            <person name="Gtari M."/>
            <person name="Tisa L.S."/>
            <person name="Hurst S."/>
        </authorList>
    </citation>
    <scope>NUCLEOTIDE SEQUENCE [LARGE SCALE GENOMIC DNA]</scope>
    <source>
        <strain evidence="4">Cc1.17</strain>
    </source>
</reference>
<keyword evidence="4" id="KW-1185">Reference proteome</keyword>
<feature type="compositionally biased region" description="Low complexity" evidence="1">
    <location>
        <begin position="56"/>
        <end position="76"/>
    </location>
</feature>
<dbReference type="AlphaFoldDB" id="A0A1S1QA84"/>
<keyword evidence="2" id="KW-0812">Transmembrane</keyword>
<keyword evidence="2" id="KW-1133">Transmembrane helix</keyword>
<feature type="region of interest" description="Disordered" evidence="1">
    <location>
        <begin position="51"/>
        <end position="131"/>
    </location>
</feature>
<evidence type="ECO:0000313" key="4">
    <source>
        <dbReference type="Proteomes" id="UP000179627"/>
    </source>
</evidence>
<evidence type="ECO:0000256" key="1">
    <source>
        <dbReference type="SAM" id="MobiDB-lite"/>
    </source>
</evidence>
<feature type="transmembrane region" description="Helical" evidence="2">
    <location>
        <begin position="20"/>
        <end position="38"/>
    </location>
</feature>
<gene>
    <name evidence="3" type="ORF">CC117_06165</name>
</gene>
<feature type="compositionally biased region" description="Gly residues" evidence="1">
    <location>
        <begin position="77"/>
        <end position="87"/>
    </location>
</feature>
<proteinExistence type="predicted"/>
<dbReference type="OrthoDB" id="3218448at2"/>